<feature type="domain" description="C3H1-type" evidence="7">
    <location>
        <begin position="28"/>
        <end position="57"/>
    </location>
</feature>
<sequence length="103" mass="12039">MSNYIVPSYYFPQNFEEKQTIITSYREALKQKHCIHFNRGRSHCPFSTSCFFKHEFPDGTLADESHLLVNSDGYYQIYSPYCEDGGSFSDIPFHLLSKDKYSS</sequence>
<evidence type="ECO:0000313" key="8">
    <source>
        <dbReference type="EMBL" id="NDJ97827.1"/>
    </source>
</evidence>
<dbReference type="PROSITE" id="PS50103">
    <property type="entry name" value="ZF_C3H1"/>
    <property type="match status" value="1"/>
</dbReference>
<evidence type="ECO:0000256" key="2">
    <source>
        <dbReference type="ARBA" id="ARBA00012483"/>
    </source>
</evidence>
<keyword evidence="5 6" id="KW-0862">Zinc</keyword>
<keyword evidence="3 6" id="KW-0479">Metal-binding</keyword>
<dbReference type="GO" id="GO:0000209">
    <property type="term" value="P:protein polyubiquitination"/>
    <property type="evidence" value="ECO:0007669"/>
    <property type="project" value="InterPro"/>
</dbReference>
<evidence type="ECO:0000256" key="4">
    <source>
        <dbReference type="ARBA" id="ARBA00022771"/>
    </source>
</evidence>
<dbReference type="InterPro" id="IPR000571">
    <property type="entry name" value="Znf_CCCH"/>
</dbReference>
<name>A0A6B2G2K0_MYXSQ</name>
<feature type="zinc finger region" description="C3H1-type" evidence="6">
    <location>
        <begin position="28"/>
        <end position="57"/>
    </location>
</feature>
<accession>A0A6B2G2K0</accession>
<keyword evidence="4 6" id="KW-0863">Zinc-finger</keyword>
<evidence type="ECO:0000256" key="3">
    <source>
        <dbReference type="ARBA" id="ARBA00022723"/>
    </source>
</evidence>
<dbReference type="AlphaFoldDB" id="A0A6B2G2K0"/>
<dbReference type="PANTHER" id="PTHR11224:SF10">
    <property type="entry name" value="IP09428P-RELATED"/>
    <property type="match status" value="1"/>
</dbReference>
<evidence type="ECO:0000259" key="7">
    <source>
        <dbReference type="PROSITE" id="PS50103"/>
    </source>
</evidence>
<dbReference type="EMBL" id="GHBR01003690">
    <property type="protein sequence ID" value="NDJ97827.1"/>
    <property type="molecule type" value="Transcribed_RNA"/>
</dbReference>
<evidence type="ECO:0000256" key="5">
    <source>
        <dbReference type="ARBA" id="ARBA00022833"/>
    </source>
</evidence>
<protein>
    <recommendedName>
        <fullName evidence="2">RING-type E3 ubiquitin transferase</fullName>
        <ecNumber evidence="2">2.3.2.27</ecNumber>
    </recommendedName>
</protein>
<organism evidence="8">
    <name type="scientific">Myxobolus squamalis</name>
    <name type="common">Myxosporean</name>
    <dbReference type="NCBI Taxonomy" id="59785"/>
    <lineage>
        <taxon>Eukaryota</taxon>
        <taxon>Metazoa</taxon>
        <taxon>Cnidaria</taxon>
        <taxon>Myxozoa</taxon>
        <taxon>Myxosporea</taxon>
        <taxon>Bivalvulida</taxon>
        <taxon>Platysporina</taxon>
        <taxon>Myxobolidae</taxon>
        <taxon>Myxobolus</taxon>
    </lineage>
</organism>
<dbReference type="InterPro" id="IPR045072">
    <property type="entry name" value="MKRN-like"/>
</dbReference>
<evidence type="ECO:0000256" key="1">
    <source>
        <dbReference type="ARBA" id="ARBA00000900"/>
    </source>
</evidence>
<proteinExistence type="predicted"/>
<dbReference type="GO" id="GO:0008270">
    <property type="term" value="F:zinc ion binding"/>
    <property type="evidence" value="ECO:0007669"/>
    <property type="project" value="UniProtKB-KW"/>
</dbReference>
<dbReference type="PANTHER" id="PTHR11224">
    <property type="entry name" value="MAKORIN-RELATED"/>
    <property type="match status" value="1"/>
</dbReference>
<dbReference type="EC" id="2.3.2.27" evidence="2"/>
<dbReference type="GO" id="GO:0061630">
    <property type="term" value="F:ubiquitin protein ligase activity"/>
    <property type="evidence" value="ECO:0007669"/>
    <property type="project" value="UniProtKB-EC"/>
</dbReference>
<reference evidence="8" key="1">
    <citation type="submission" date="2018-11" db="EMBL/GenBank/DDBJ databases">
        <title>Myxobolus squamalis genome and transcriptome.</title>
        <authorList>
            <person name="Yahalomi D."/>
            <person name="Atkinson S.D."/>
            <person name="Neuhof M."/>
            <person name="Chang E.S."/>
            <person name="Philippe H."/>
            <person name="Cartwright P."/>
            <person name="Bartholomew J.L."/>
            <person name="Huchon D."/>
        </authorList>
    </citation>
    <scope>NUCLEOTIDE SEQUENCE</scope>
    <source>
        <strain evidence="8">71B08</strain>
        <tissue evidence="8">Whole</tissue>
    </source>
</reference>
<comment type="catalytic activity">
    <reaction evidence="1">
        <text>S-ubiquitinyl-[E2 ubiquitin-conjugating enzyme]-L-cysteine + [acceptor protein]-L-lysine = [E2 ubiquitin-conjugating enzyme]-L-cysteine + N(6)-ubiquitinyl-[acceptor protein]-L-lysine.</text>
        <dbReference type="EC" id="2.3.2.27"/>
    </reaction>
</comment>
<evidence type="ECO:0000256" key="6">
    <source>
        <dbReference type="PROSITE-ProRule" id="PRU00723"/>
    </source>
</evidence>